<evidence type="ECO:0000313" key="2">
    <source>
        <dbReference type="EMBL" id="MBD2738824.1"/>
    </source>
</evidence>
<organism evidence="2 3">
    <name type="scientific">Nostoc paludosum FACHB-159</name>
    <dbReference type="NCBI Taxonomy" id="2692908"/>
    <lineage>
        <taxon>Bacteria</taxon>
        <taxon>Bacillati</taxon>
        <taxon>Cyanobacteriota</taxon>
        <taxon>Cyanophyceae</taxon>
        <taxon>Nostocales</taxon>
        <taxon>Nostocaceae</taxon>
        <taxon>Nostoc</taxon>
    </lineage>
</organism>
<dbReference type="RefSeq" id="WP_190959348.1">
    <property type="nucleotide sequence ID" value="NZ_JACJTU010000059.1"/>
</dbReference>
<keyword evidence="3" id="KW-1185">Reference proteome</keyword>
<name>A0ABR8KIY3_9NOSO</name>
<accession>A0ABR8KIY3</accession>
<comment type="caution">
    <text evidence="2">The sequence shown here is derived from an EMBL/GenBank/DDBJ whole genome shotgun (WGS) entry which is preliminary data.</text>
</comment>
<sequence length="93" mass="9819">MYIAFRYETSITFLLVVMLLITNMLQIIDLENNELFSEISSEESATISGCEVAPYAFGAAALTAGLFAGLLAFGVSSLMSEMGNPTAGNLAVA</sequence>
<gene>
    <name evidence="2" type="ORF">H6H03_33985</name>
</gene>
<keyword evidence="1" id="KW-0472">Membrane</keyword>
<dbReference type="EMBL" id="JACJTU010000059">
    <property type="protein sequence ID" value="MBD2738824.1"/>
    <property type="molecule type" value="Genomic_DNA"/>
</dbReference>
<reference evidence="2 3" key="1">
    <citation type="journal article" date="2020" name="ISME J.">
        <title>Comparative genomics reveals insights into cyanobacterial evolution and habitat adaptation.</title>
        <authorList>
            <person name="Chen M.Y."/>
            <person name="Teng W.K."/>
            <person name="Zhao L."/>
            <person name="Hu C.X."/>
            <person name="Zhou Y.K."/>
            <person name="Han B.P."/>
            <person name="Song L.R."/>
            <person name="Shu W.S."/>
        </authorList>
    </citation>
    <scope>NUCLEOTIDE SEQUENCE [LARGE SCALE GENOMIC DNA]</scope>
    <source>
        <strain evidence="2 3">FACHB-159</strain>
    </source>
</reference>
<protein>
    <submittedName>
        <fullName evidence="2">Uncharacterized protein</fullName>
    </submittedName>
</protein>
<keyword evidence="1" id="KW-0812">Transmembrane</keyword>
<keyword evidence="1" id="KW-1133">Transmembrane helix</keyword>
<feature type="transmembrane region" description="Helical" evidence="1">
    <location>
        <begin position="52"/>
        <end position="73"/>
    </location>
</feature>
<dbReference type="Proteomes" id="UP000637383">
    <property type="component" value="Unassembled WGS sequence"/>
</dbReference>
<proteinExistence type="predicted"/>
<feature type="transmembrane region" description="Helical" evidence="1">
    <location>
        <begin position="12"/>
        <end position="28"/>
    </location>
</feature>
<evidence type="ECO:0000256" key="1">
    <source>
        <dbReference type="SAM" id="Phobius"/>
    </source>
</evidence>
<evidence type="ECO:0000313" key="3">
    <source>
        <dbReference type="Proteomes" id="UP000637383"/>
    </source>
</evidence>